<dbReference type="EMBL" id="CP012160">
    <property type="protein sequence ID" value="AKS45974.1"/>
    <property type="molecule type" value="Genomic_DNA"/>
</dbReference>
<protein>
    <submittedName>
        <fullName evidence="1">Autoinducer-2 (AI-2) modifying protein LsrG</fullName>
    </submittedName>
</protein>
<dbReference type="GO" id="GO:0003824">
    <property type="term" value="F:catalytic activity"/>
    <property type="evidence" value="ECO:0007669"/>
    <property type="project" value="TreeGrafter"/>
</dbReference>
<dbReference type="PROSITE" id="PS51725">
    <property type="entry name" value="ABM"/>
    <property type="match status" value="1"/>
</dbReference>
<dbReference type="STRING" id="1458307.OSB_14220"/>
<organism evidence="1 2">
    <name type="scientific">Octadecabacter temperatus</name>
    <dbReference type="NCBI Taxonomy" id="1458307"/>
    <lineage>
        <taxon>Bacteria</taxon>
        <taxon>Pseudomonadati</taxon>
        <taxon>Pseudomonadota</taxon>
        <taxon>Alphaproteobacteria</taxon>
        <taxon>Rhodobacterales</taxon>
        <taxon>Roseobacteraceae</taxon>
        <taxon>Octadecabacter</taxon>
    </lineage>
</organism>
<reference evidence="1 2" key="1">
    <citation type="journal article" date="2015" name="Genome Announc.">
        <title>Closed Genome Sequence of Octadecabacter temperatus SB1, the First Mesophilic Species of the Genus Octadecabacter.</title>
        <authorList>
            <person name="Voget S."/>
            <person name="Billerbeck S."/>
            <person name="Simon M."/>
            <person name="Daniel R."/>
        </authorList>
    </citation>
    <scope>NUCLEOTIDE SEQUENCE [LARGE SCALE GENOMIC DNA]</scope>
    <source>
        <strain evidence="1 2">SB1</strain>
    </source>
</reference>
<dbReference type="OrthoDB" id="287932at2"/>
<dbReference type="Gene3D" id="3.30.70.100">
    <property type="match status" value="1"/>
</dbReference>
<dbReference type="RefSeq" id="WP_049834312.1">
    <property type="nucleotide sequence ID" value="NZ_CP012160.1"/>
</dbReference>
<evidence type="ECO:0000313" key="1">
    <source>
        <dbReference type="EMBL" id="AKS45974.1"/>
    </source>
</evidence>
<keyword evidence="2" id="KW-1185">Reference proteome</keyword>
<dbReference type="PANTHER" id="PTHR33336:SF15">
    <property type="entry name" value="ABM DOMAIN-CONTAINING PROTEIN"/>
    <property type="match status" value="1"/>
</dbReference>
<dbReference type="KEGG" id="otm:OSB_14220"/>
<dbReference type="InterPro" id="IPR007138">
    <property type="entry name" value="ABM_dom"/>
</dbReference>
<dbReference type="SUPFAM" id="SSF54909">
    <property type="entry name" value="Dimeric alpha+beta barrel"/>
    <property type="match status" value="1"/>
</dbReference>
<accession>A0A0K0Y4T7</accession>
<sequence>MGTYDDNATAQNLNTGFAVMVRITAKEGEADAVAEILQSLAGPSNAEPGMKFFMPYRSPEDSSQFFVYELYEDASGWDAHNTSLHFLAAVDDLIAKAVHRERIPFVPFVT</sequence>
<dbReference type="AlphaFoldDB" id="A0A0K0Y4T7"/>
<dbReference type="InterPro" id="IPR050744">
    <property type="entry name" value="AI-2_Isomerase_LsrG"/>
</dbReference>
<proteinExistence type="predicted"/>
<dbReference type="Pfam" id="PF03992">
    <property type="entry name" value="ABM"/>
    <property type="match status" value="1"/>
</dbReference>
<name>A0A0K0Y4T7_9RHOB</name>
<gene>
    <name evidence="1" type="ORF">OSB_14220</name>
</gene>
<dbReference type="PANTHER" id="PTHR33336">
    <property type="entry name" value="QUINOL MONOOXYGENASE YGIN-RELATED"/>
    <property type="match status" value="1"/>
</dbReference>
<evidence type="ECO:0000313" key="2">
    <source>
        <dbReference type="Proteomes" id="UP000067444"/>
    </source>
</evidence>
<dbReference type="InterPro" id="IPR011008">
    <property type="entry name" value="Dimeric_a/b-barrel"/>
</dbReference>
<dbReference type="Proteomes" id="UP000067444">
    <property type="component" value="Chromosome"/>
</dbReference>